<dbReference type="GO" id="GO:0022857">
    <property type="term" value="F:transmembrane transporter activity"/>
    <property type="evidence" value="ECO:0007669"/>
    <property type="project" value="InterPro"/>
</dbReference>
<dbReference type="EMBL" id="NMQW01000017">
    <property type="protein sequence ID" value="OXM86205.1"/>
    <property type="molecule type" value="Genomic_DNA"/>
</dbReference>
<feature type="transmembrane region" description="Helical" evidence="6">
    <location>
        <begin position="20"/>
        <end position="40"/>
    </location>
</feature>
<dbReference type="RefSeq" id="WP_094015354.1">
    <property type="nucleotide sequence ID" value="NZ_NMQW01000017.1"/>
</dbReference>
<feature type="transmembrane region" description="Helical" evidence="6">
    <location>
        <begin position="260"/>
        <end position="279"/>
    </location>
</feature>
<feature type="transmembrane region" description="Helical" evidence="6">
    <location>
        <begin position="52"/>
        <end position="75"/>
    </location>
</feature>
<organism evidence="8 9">
    <name type="scientific">Paenibacillus rigui</name>
    <dbReference type="NCBI Taxonomy" id="554312"/>
    <lineage>
        <taxon>Bacteria</taxon>
        <taxon>Bacillati</taxon>
        <taxon>Bacillota</taxon>
        <taxon>Bacilli</taxon>
        <taxon>Bacillales</taxon>
        <taxon>Paenibacillaceae</taxon>
        <taxon>Paenibacillus</taxon>
    </lineage>
</organism>
<keyword evidence="9" id="KW-1185">Reference proteome</keyword>
<keyword evidence="2" id="KW-0813">Transport</keyword>
<dbReference type="PROSITE" id="PS50850">
    <property type="entry name" value="MFS"/>
    <property type="match status" value="1"/>
</dbReference>
<proteinExistence type="predicted"/>
<evidence type="ECO:0000313" key="8">
    <source>
        <dbReference type="EMBL" id="OXM86205.1"/>
    </source>
</evidence>
<dbReference type="OrthoDB" id="9815356at2"/>
<dbReference type="GO" id="GO:0005886">
    <property type="term" value="C:plasma membrane"/>
    <property type="evidence" value="ECO:0007669"/>
    <property type="project" value="UniProtKB-SubCell"/>
</dbReference>
<dbReference type="InterPro" id="IPR036259">
    <property type="entry name" value="MFS_trans_sf"/>
</dbReference>
<dbReference type="InterPro" id="IPR020846">
    <property type="entry name" value="MFS_dom"/>
</dbReference>
<comment type="caution">
    <text evidence="8">The sequence shown here is derived from an EMBL/GenBank/DDBJ whole genome shotgun (WGS) entry which is preliminary data.</text>
</comment>
<evidence type="ECO:0000256" key="2">
    <source>
        <dbReference type="ARBA" id="ARBA00022448"/>
    </source>
</evidence>
<dbReference type="PANTHER" id="PTHR42910">
    <property type="entry name" value="TRANSPORTER SCO4007-RELATED"/>
    <property type="match status" value="1"/>
</dbReference>
<gene>
    <name evidence="8" type="ORF">CF651_13430</name>
</gene>
<feature type="transmembrane region" description="Helical" evidence="6">
    <location>
        <begin position="111"/>
        <end position="132"/>
    </location>
</feature>
<reference evidence="8 9" key="1">
    <citation type="submission" date="2017-07" db="EMBL/GenBank/DDBJ databases">
        <title>Genome sequencing and assembly of Paenibacillus rigui.</title>
        <authorList>
            <person name="Mayilraj S."/>
        </authorList>
    </citation>
    <scope>NUCLEOTIDE SEQUENCE [LARGE SCALE GENOMIC DNA]</scope>
    <source>
        <strain evidence="8 9">JCM 16352</strain>
    </source>
</reference>
<dbReference type="AlphaFoldDB" id="A0A229UST9"/>
<evidence type="ECO:0000256" key="4">
    <source>
        <dbReference type="ARBA" id="ARBA00022989"/>
    </source>
</evidence>
<keyword evidence="4 6" id="KW-1133">Transmembrane helix</keyword>
<evidence type="ECO:0000256" key="6">
    <source>
        <dbReference type="SAM" id="Phobius"/>
    </source>
</evidence>
<evidence type="ECO:0000256" key="5">
    <source>
        <dbReference type="ARBA" id="ARBA00023136"/>
    </source>
</evidence>
<keyword evidence="3 6" id="KW-0812">Transmembrane</keyword>
<protein>
    <submittedName>
        <fullName evidence="8">MFS transporter</fullName>
    </submittedName>
</protein>
<evidence type="ECO:0000313" key="9">
    <source>
        <dbReference type="Proteomes" id="UP000215509"/>
    </source>
</evidence>
<feature type="transmembrane region" description="Helical" evidence="6">
    <location>
        <begin position="175"/>
        <end position="194"/>
    </location>
</feature>
<keyword evidence="5 6" id="KW-0472">Membrane</keyword>
<dbReference type="Pfam" id="PF07690">
    <property type="entry name" value="MFS_1"/>
    <property type="match status" value="1"/>
</dbReference>
<dbReference type="PANTHER" id="PTHR42910:SF1">
    <property type="entry name" value="MAJOR FACILITATOR SUPERFAMILY (MFS) PROFILE DOMAIN-CONTAINING PROTEIN"/>
    <property type="match status" value="1"/>
</dbReference>
<evidence type="ECO:0000256" key="1">
    <source>
        <dbReference type="ARBA" id="ARBA00004651"/>
    </source>
</evidence>
<dbReference type="Gene3D" id="1.20.1250.20">
    <property type="entry name" value="MFS general substrate transporter like domains"/>
    <property type="match status" value="1"/>
</dbReference>
<dbReference type="SUPFAM" id="SSF103473">
    <property type="entry name" value="MFS general substrate transporter"/>
    <property type="match status" value="1"/>
</dbReference>
<accession>A0A229UST9</accession>
<evidence type="ECO:0000259" key="7">
    <source>
        <dbReference type="PROSITE" id="PS50850"/>
    </source>
</evidence>
<feature type="transmembrane region" description="Helical" evidence="6">
    <location>
        <begin position="144"/>
        <end position="163"/>
    </location>
</feature>
<dbReference type="CDD" id="cd17324">
    <property type="entry name" value="MFS_NepI_like"/>
    <property type="match status" value="1"/>
</dbReference>
<evidence type="ECO:0000256" key="3">
    <source>
        <dbReference type="ARBA" id="ARBA00022692"/>
    </source>
</evidence>
<feature type="transmembrane region" description="Helical" evidence="6">
    <location>
        <begin position="351"/>
        <end position="369"/>
    </location>
</feature>
<feature type="transmembrane region" description="Helical" evidence="6">
    <location>
        <begin position="228"/>
        <end position="248"/>
    </location>
</feature>
<dbReference type="Proteomes" id="UP000215509">
    <property type="component" value="Unassembled WGS sequence"/>
</dbReference>
<name>A0A229UST9_9BACL</name>
<feature type="transmembrane region" description="Helical" evidence="6">
    <location>
        <begin position="375"/>
        <end position="395"/>
    </location>
</feature>
<comment type="subcellular location">
    <subcellularLocation>
        <location evidence="1">Cell membrane</location>
        <topology evidence="1">Multi-pass membrane protein</topology>
    </subcellularLocation>
</comment>
<sequence>MYASAHKQAQPDTNSALPRYWPFLFAAASGTAVANIYYAQPLLDAMSKDLEIPLASIGGIITVTQLFYALGLALLVPLGDLVNRRKLVISQMLLSAAALAAASAAPGRMMLLASMAAVGLLAVITQTLVAFASTLAAPGERGRVVGMVTGGIVIGILLARTFAGMVSDLGGWRAVYGASAGLTLLMAWLLSRILPSNDAERTSLSYKQLVLSLFQLYAEERVLRVRGVLALLIFTAFSTLWTPLVLPLSGPAYALSKTQIGLFGLFGAAGAWAAVRAGALADRGKGQQTTGLALALLTVSWLPIRLIDHSLAALAIGIVLLDLAVQAVHVTNQSLLFAVKPEARSRLTGGYMIFYSIGSAAGSLASTFLYARYGWQAVCMLGAAVSALAFGYWLVNRRVPEA</sequence>
<feature type="domain" description="Major facilitator superfamily (MFS) profile" evidence="7">
    <location>
        <begin position="1"/>
        <end position="401"/>
    </location>
</feature>
<feature type="transmembrane region" description="Helical" evidence="6">
    <location>
        <begin position="87"/>
        <end position="105"/>
    </location>
</feature>
<dbReference type="InterPro" id="IPR011701">
    <property type="entry name" value="MFS"/>
</dbReference>